<proteinExistence type="predicted"/>
<dbReference type="EMBL" id="BNEC01000005">
    <property type="protein sequence ID" value="GHI70349.1"/>
    <property type="molecule type" value="Genomic_DNA"/>
</dbReference>
<reference evidence="4" key="1">
    <citation type="submission" date="2023-07" db="EMBL/GenBank/DDBJ databases">
        <title>Whole genome shotgun sequence of Streptomyces nojiriensis NBRC 13794.</title>
        <authorList>
            <person name="Komaki H."/>
            <person name="Tamura T."/>
        </authorList>
    </citation>
    <scope>NUCLEOTIDE SEQUENCE [LARGE SCALE GENOMIC DNA]</scope>
    <source>
        <strain evidence="4">NBRC 13794</strain>
    </source>
</reference>
<evidence type="ECO:0008006" key="5">
    <source>
        <dbReference type="Google" id="ProtNLM"/>
    </source>
</evidence>
<evidence type="ECO:0000313" key="4">
    <source>
        <dbReference type="Proteomes" id="UP000613974"/>
    </source>
</evidence>
<evidence type="ECO:0000256" key="1">
    <source>
        <dbReference type="SAM" id="MobiDB-lite"/>
    </source>
</evidence>
<comment type="caution">
    <text evidence="3">The sequence shown here is derived from an EMBL/GenBank/DDBJ whole genome shotgun (WGS) entry which is preliminary data.</text>
</comment>
<sequence length="538" mass="57851">MFEGSGRYLSGSGRYPAAPDAGPPVGSSVHRVTTWTSLEPASTTVDPGSSTTVRLRLRNTGDVVDEYRFEAVGDIAPYVSVEPPTIRLFPGTTGTVELTVAPPRSPDATAGPHPYGVRILPTEHPGSATVAEGNVTFTTFMEVRAELVPQTVKGRFRGRPKLAVDNLGNTVLTASIGGGEKTSDDLSYEIVPSNVQIEPGRAAFVDATLKPRQITWVGQKQQRPYELSVRRSGFDPLVVNGTYVQRTLLPVWMMTSLSLLLALTVTAVVLWLTYKAPVRTLAQEKLQQAAATTLPEQPTGKPTPAASPTAQPEGPDAGGGGGEKKPPEAAKPARAPLPITSQDKPNLFVQFAQVRLVEGAADCKLTAPYTVGKLDAATQQALTCFQQSNDSKYGQFSQMAKTDGPGNLGRTTMTALLAAHFVASKDVPLNQNQASPEVPWIRNILLWGTQGEFDDGDLATTVTYTKANIDYLRKHVQLQEKPTRADTDRIKEYQAQFGAEQTGVLDEPTLTKTKLGWVHEQATPGTVTAKDWLPGPMK</sequence>
<keyword evidence="2" id="KW-0472">Membrane</keyword>
<organism evidence="3 4">
    <name type="scientific">Streptomyces nojiriensis</name>
    <dbReference type="NCBI Taxonomy" id="66374"/>
    <lineage>
        <taxon>Bacteria</taxon>
        <taxon>Bacillati</taxon>
        <taxon>Actinomycetota</taxon>
        <taxon>Actinomycetes</taxon>
        <taxon>Kitasatosporales</taxon>
        <taxon>Streptomycetaceae</taxon>
        <taxon>Streptomyces</taxon>
    </lineage>
</organism>
<protein>
    <recommendedName>
        <fullName evidence="5">Hydrolytic protein</fullName>
    </recommendedName>
</protein>
<keyword evidence="4" id="KW-1185">Reference proteome</keyword>
<dbReference type="Proteomes" id="UP000613974">
    <property type="component" value="Unassembled WGS sequence"/>
</dbReference>
<evidence type="ECO:0000256" key="2">
    <source>
        <dbReference type="SAM" id="Phobius"/>
    </source>
</evidence>
<keyword evidence="2" id="KW-0812">Transmembrane</keyword>
<gene>
    <name evidence="3" type="ORF">Snoj_42670</name>
</gene>
<keyword evidence="2" id="KW-1133">Transmembrane helix</keyword>
<feature type="transmembrane region" description="Helical" evidence="2">
    <location>
        <begin position="251"/>
        <end position="274"/>
    </location>
</feature>
<feature type="compositionally biased region" description="Low complexity" evidence="1">
    <location>
        <begin position="1"/>
        <end position="15"/>
    </location>
</feature>
<name>A0ABQ3SQD3_9ACTN</name>
<evidence type="ECO:0000313" key="3">
    <source>
        <dbReference type="EMBL" id="GHI70349.1"/>
    </source>
</evidence>
<accession>A0ABQ3SQD3</accession>
<feature type="region of interest" description="Disordered" evidence="1">
    <location>
        <begin position="1"/>
        <end position="29"/>
    </location>
</feature>
<feature type="region of interest" description="Disordered" evidence="1">
    <location>
        <begin position="292"/>
        <end position="341"/>
    </location>
</feature>